<gene>
    <name evidence="15" type="ORF">CYY_008502</name>
</gene>
<evidence type="ECO:0000256" key="12">
    <source>
        <dbReference type="ARBA" id="ARBA00023015"/>
    </source>
</evidence>
<evidence type="ECO:0000256" key="8">
    <source>
        <dbReference type="ARBA" id="ARBA00022723"/>
    </source>
</evidence>
<evidence type="ECO:0000256" key="2">
    <source>
        <dbReference type="ARBA" id="ARBA00004123"/>
    </source>
</evidence>
<dbReference type="PANTHER" id="PTHR10797">
    <property type="entry name" value="CCR4-NOT TRANSCRIPTION COMPLEX SUBUNIT"/>
    <property type="match status" value="1"/>
</dbReference>
<dbReference type="InterPro" id="IPR006941">
    <property type="entry name" value="RNase_CAF1"/>
</dbReference>
<dbReference type="InterPro" id="IPR012337">
    <property type="entry name" value="RNaseH-like_sf"/>
</dbReference>
<dbReference type="InterPro" id="IPR036397">
    <property type="entry name" value="RNaseH_sf"/>
</dbReference>
<accession>A0A8J4PN93</accession>
<keyword evidence="13" id="KW-0804">Transcription</keyword>
<sequence>MYGFNYQDDEHGNITMVTTPSKPGPKPRISSKATILTADIGNEIREVWRHNLEYEMSLIRDLVDQYPYVAIDTEFPGFVNKPIESMRMNPDYNYQTLRSNVDLLKIIQFGITFSDHLGRLPKPTCTWQFNFKFSLKEDMYSPYAIELLASCGIEFSKIEEDGIEVTDFSELFISSGIILNENIKWICFHGGYDFGYLLKVLTCTDLPKKESEFFDLLKLYFPCIYDVKYLMKSCKSLGKGSLSGLAEDLNVLRIGPQHQAGSDSLLTLSTFFKLREEFFENDIDDFKYKGVLYGYNVTPTNQFFHYPITGGVQYNQHQHQQQLLQQQQQQQLLQQQQQQQQQEDPQYA</sequence>
<dbReference type="Gene3D" id="3.30.420.10">
    <property type="entry name" value="Ribonuclease H-like superfamily/Ribonuclease H"/>
    <property type="match status" value="1"/>
</dbReference>
<keyword evidence="16" id="KW-1185">Reference proteome</keyword>
<dbReference type="GO" id="GO:0030014">
    <property type="term" value="C:CCR4-NOT complex"/>
    <property type="evidence" value="ECO:0007669"/>
    <property type="project" value="InterPro"/>
</dbReference>
<dbReference type="OrthoDB" id="1164111at2759"/>
<name>A0A8J4PN93_9MYCE</name>
<evidence type="ECO:0000256" key="9">
    <source>
        <dbReference type="ARBA" id="ARBA00022801"/>
    </source>
</evidence>
<comment type="caution">
    <text evidence="15">The sequence shown here is derived from an EMBL/GenBank/DDBJ whole genome shotgun (WGS) entry which is preliminary data.</text>
</comment>
<evidence type="ECO:0000256" key="11">
    <source>
        <dbReference type="ARBA" id="ARBA00022884"/>
    </source>
</evidence>
<dbReference type="GO" id="GO:0046872">
    <property type="term" value="F:metal ion binding"/>
    <property type="evidence" value="ECO:0007669"/>
    <property type="project" value="UniProtKB-KW"/>
</dbReference>
<evidence type="ECO:0000256" key="4">
    <source>
        <dbReference type="ARBA" id="ARBA00008372"/>
    </source>
</evidence>
<dbReference type="Proteomes" id="UP000695562">
    <property type="component" value="Unassembled WGS sequence"/>
</dbReference>
<reference evidence="15" key="1">
    <citation type="submission" date="2020-01" db="EMBL/GenBank/DDBJ databases">
        <title>Development of genomics and gene disruption for Polysphondylium violaceum indicates a role for the polyketide synthase stlB in stalk morphogenesis.</title>
        <authorList>
            <person name="Narita B."/>
            <person name="Kawabe Y."/>
            <person name="Kin K."/>
            <person name="Saito T."/>
            <person name="Gibbs R."/>
            <person name="Kuspa A."/>
            <person name="Muzny D."/>
            <person name="Queller D."/>
            <person name="Richards S."/>
            <person name="Strassman J."/>
            <person name="Sucgang R."/>
            <person name="Worley K."/>
            <person name="Schaap P."/>
        </authorList>
    </citation>
    <scope>NUCLEOTIDE SEQUENCE</scope>
    <source>
        <strain evidence="15">QSvi11</strain>
    </source>
</reference>
<dbReference type="Pfam" id="PF04857">
    <property type="entry name" value="CAF1"/>
    <property type="match status" value="2"/>
</dbReference>
<dbReference type="GO" id="GO:0003723">
    <property type="term" value="F:RNA binding"/>
    <property type="evidence" value="ECO:0007669"/>
    <property type="project" value="UniProtKB-KW"/>
</dbReference>
<protein>
    <recommendedName>
        <fullName evidence="5">poly(A)-specific ribonuclease</fullName>
        <ecNumber evidence="5">3.1.13.4</ecNumber>
    </recommendedName>
</protein>
<keyword evidence="9" id="KW-0378">Hydrolase</keyword>
<evidence type="ECO:0000256" key="13">
    <source>
        <dbReference type="ARBA" id="ARBA00023163"/>
    </source>
</evidence>
<dbReference type="EC" id="3.1.13.4" evidence="5"/>
<organism evidence="15 16">
    <name type="scientific">Polysphondylium violaceum</name>
    <dbReference type="NCBI Taxonomy" id="133409"/>
    <lineage>
        <taxon>Eukaryota</taxon>
        <taxon>Amoebozoa</taxon>
        <taxon>Evosea</taxon>
        <taxon>Eumycetozoa</taxon>
        <taxon>Dictyostelia</taxon>
        <taxon>Dictyosteliales</taxon>
        <taxon>Dictyosteliaceae</taxon>
        <taxon>Polysphondylium</taxon>
    </lineage>
</organism>
<evidence type="ECO:0000256" key="10">
    <source>
        <dbReference type="ARBA" id="ARBA00022839"/>
    </source>
</evidence>
<evidence type="ECO:0000313" key="15">
    <source>
        <dbReference type="EMBL" id="KAF2070175.1"/>
    </source>
</evidence>
<keyword evidence="7" id="KW-0540">Nuclease</keyword>
<evidence type="ECO:0000313" key="16">
    <source>
        <dbReference type="Proteomes" id="UP000695562"/>
    </source>
</evidence>
<comment type="similarity">
    <text evidence="4">Belongs to the CAF1 family.</text>
</comment>
<keyword evidence="6" id="KW-0963">Cytoplasm</keyword>
<keyword evidence="12" id="KW-0805">Transcription regulation</keyword>
<evidence type="ECO:0000256" key="3">
    <source>
        <dbReference type="ARBA" id="ARBA00004496"/>
    </source>
</evidence>
<keyword evidence="8" id="KW-0479">Metal-binding</keyword>
<evidence type="ECO:0000256" key="14">
    <source>
        <dbReference type="ARBA" id="ARBA00023242"/>
    </source>
</evidence>
<proteinExistence type="inferred from homology"/>
<dbReference type="FunFam" id="3.30.420.10:FF:000048">
    <property type="entry name" value="CCR4-associated factor 1, putative"/>
    <property type="match status" value="1"/>
</dbReference>
<dbReference type="GO" id="GO:0005634">
    <property type="term" value="C:nucleus"/>
    <property type="evidence" value="ECO:0007669"/>
    <property type="project" value="UniProtKB-SubCell"/>
</dbReference>
<dbReference type="SUPFAM" id="SSF53098">
    <property type="entry name" value="Ribonuclease H-like"/>
    <property type="match status" value="1"/>
</dbReference>
<dbReference type="GO" id="GO:0005737">
    <property type="term" value="C:cytoplasm"/>
    <property type="evidence" value="ECO:0007669"/>
    <property type="project" value="UniProtKB-SubCell"/>
</dbReference>
<dbReference type="InterPro" id="IPR039637">
    <property type="entry name" value="CNOT7/CNOT8/Pop2"/>
</dbReference>
<dbReference type="GO" id="GO:0004535">
    <property type="term" value="F:poly(A)-specific ribonuclease activity"/>
    <property type="evidence" value="ECO:0007669"/>
    <property type="project" value="UniProtKB-EC"/>
</dbReference>
<evidence type="ECO:0000256" key="1">
    <source>
        <dbReference type="ARBA" id="ARBA00001663"/>
    </source>
</evidence>
<evidence type="ECO:0000256" key="5">
    <source>
        <dbReference type="ARBA" id="ARBA00012161"/>
    </source>
</evidence>
<dbReference type="EMBL" id="AJWJ01000530">
    <property type="protein sequence ID" value="KAF2070175.1"/>
    <property type="molecule type" value="Genomic_DNA"/>
</dbReference>
<evidence type="ECO:0000256" key="7">
    <source>
        <dbReference type="ARBA" id="ARBA00022722"/>
    </source>
</evidence>
<keyword evidence="10" id="KW-0269">Exonuclease</keyword>
<keyword evidence="11" id="KW-0694">RNA-binding</keyword>
<keyword evidence="14" id="KW-0539">Nucleus</keyword>
<comment type="catalytic activity">
    <reaction evidence="1">
        <text>Exonucleolytic cleavage of poly(A) to 5'-AMP.</text>
        <dbReference type="EC" id="3.1.13.4"/>
    </reaction>
</comment>
<dbReference type="AlphaFoldDB" id="A0A8J4PN93"/>
<comment type="subcellular location">
    <subcellularLocation>
        <location evidence="3">Cytoplasm</location>
    </subcellularLocation>
    <subcellularLocation>
        <location evidence="2">Nucleus</location>
    </subcellularLocation>
</comment>
<evidence type="ECO:0000256" key="6">
    <source>
        <dbReference type="ARBA" id="ARBA00022490"/>
    </source>
</evidence>